<evidence type="ECO:0000313" key="2">
    <source>
        <dbReference type="Proteomes" id="UP000034273"/>
    </source>
</evidence>
<accession>A0A0G1X0P6</accession>
<name>A0A0G1X0P6_9BACT</name>
<dbReference type="Gene3D" id="3.40.50.1000">
    <property type="entry name" value="HAD superfamily/HAD-like"/>
    <property type="match status" value="1"/>
</dbReference>
<dbReference type="InterPro" id="IPR023214">
    <property type="entry name" value="HAD_sf"/>
</dbReference>
<dbReference type="InterPro" id="IPR010037">
    <property type="entry name" value="FkbH_domain"/>
</dbReference>
<dbReference type="Proteomes" id="UP000034273">
    <property type="component" value="Unassembled WGS sequence"/>
</dbReference>
<evidence type="ECO:0000313" key="1">
    <source>
        <dbReference type="EMBL" id="KKW24566.1"/>
    </source>
</evidence>
<proteinExistence type="predicted"/>
<dbReference type="SUPFAM" id="SSF55729">
    <property type="entry name" value="Acyl-CoA N-acyltransferases (Nat)"/>
    <property type="match status" value="1"/>
</dbReference>
<organism evidence="1 2">
    <name type="scientific">Candidatus Kaiserbacteria bacterium GW2011_GWA2_52_12</name>
    <dbReference type="NCBI Taxonomy" id="1618671"/>
    <lineage>
        <taxon>Bacteria</taxon>
        <taxon>Candidatus Kaiseribacteriota</taxon>
    </lineage>
</organism>
<gene>
    <name evidence="1" type="ORF">UY67_C0006G0021</name>
</gene>
<dbReference type="EMBL" id="LCQW01000006">
    <property type="protein sequence ID" value="KKW24566.1"/>
    <property type="molecule type" value="Genomic_DNA"/>
</dbReference>
<dbReference type="Gene3D" id="3.40.630.30">
    <property type="match status" value="1"/>
</dbReference>
<dbReference type="InterPro" id="IPR010033">
    <property type="entry name" value="HAD_SF_ppase_IIIC"/>
</dbReference>
<dbReference type="NCBIfam" id="TIGR01686">
    <property type="entry name" value="FkbH"/>
    <property type="match status" value="1"/>
</dbReference>
<dbReference type="InterPro" id="IPR036412">
    <property type="entry name" value="HAD-like_sf"/>
</dbReference>
<sequence length="361" mass="40867">MIYESPCRECSSIRDCMKKCIVLDLDNTLWGGVVGEDGIDGIALSLTPPGAYFIAFQQALRDLYDRGIILAINSKNNPEDALAVIRTNPNMILKEGHFAAMRINWAEKADNMRELAKELNIGLDSMIFLDDSPHNRESVRMLVPEVETPEMPEDPARYVKFLHSLPYFAASAVTDEDKMRGNMYVTERLRKAAEKEYADRGSFLKSLDMELQFFEDDASVLARLSQMTGKTNQFNVKKRPMTEAEIQKFVDSEDHAVFHARAVDQFGDHGIIAFALVRKEKDLWHIESLLMSCRVIGRGIEDAFMAEIGSRASEAGAKTISVTFEKSEKNEPAREFVDRVFGAELKISTNKIERPEWIKIV</sequence>
<dbReference type="NCBIfam" id="TIGR01681">
    <property type="entry name" value="HAD-SF-IIIC"/>
    <property type="match status" value="1"/>
</dbReference>
<dbReference type="SUPFAM" id="SSF56784">
    <property type="entry name" value="HAD-like"/>
    <property type="match status" value="1"/>
</dbReference>
<dbReference type="STRING" id="1618671.UY67_C0006G0021"/>
<dbReference type="PATRIC" id="fig|1618671.3.peg.291"/>
<reference evidence="1 2" key="1">
    <citation type="journal article" date="2015" name="Nature">
        <title>rRNA introns, odd ribosomes, and small enigmatic genomes across a large radiation of phyla.</title>
        <authorList>
            <person name="Brown C.T."/>
            <person name="Hug L.A."/>
            <person name="Thomas B.C."/>
            <person name="Sharon I."/>
            <person name="Castelle C.J."/>
            <person name="Singh A."/>
            <person name="Wilkins M.J."/>
            <person name="Williams K.H."/>
            <person name="Banfield J.F."/>
        </authorList>
    </citation>
    <scope>NUCLEOTIDE SEQUENCE [LARGE SCALE GENOMIC DNA]</scope>
</reference>
<comment type="caution">
    <text evidence="1">The sequence shown here is derived from an EMBL/GenBank/DDBJ whole genome shotgun (WGS) entry which is preliminary data.</text>
</comment>
<dbReference type="InterPro" id="IPR016181">
    <property type="entry name" value="Acyl_CoA_acyltransferase"/>
</dbReference>
<protein>
    <submittedName>
        <fullName evidence="1">Uncharacterized protein</fullName>
    </submittedName>
</protein>
<dbReference type="AlphaFoldDB" id="A0A0G1X0P6"/>